<reference evidence="3 4" key="1">
    <citation type="journal article" date="2015" name="Genome Announc.">
        <title>Expanding the biotechnology potential of lactobacilli through comparative genomics of 213 strains and associated genera.</title>
        <authorList>
            <person name="Sun Z."/>
            <person name="Harris H.M."/>
            <person name="McCann A."/>
            <person name="Guo C."/>
            <person name="Argimon S."/>
            <person name="Zhang W."/>
            <person name="Yang X."/>
            <person name="Jeffery I.B."/>
            <person name="Cooney J.C."/>
            <person name="Kagawa T.F."/>
            <person name="Liu W."/>
            <person name="Song Y."/>
            <person name="Salvetti E."/>
            <person name="Wrobel A."/>
            <person name="Rasinkangas P."/>
            <person name="Parkhill J."/>
            <person name="Rea M.C."/>
            <person name="O'Sullivan O."/>
            <person name="Ritari J."/>
            <person name="Douillard F.P."/>
            <person name="Paul Ross R."/>
            <person name="Yang R."/>
            <person name="Briner A.E."/>
            <person name="Felis G.E."/>
            <person name="de Vos W.M."/>
            <person name="Barrangou R."/>
            <person name="Klaenhammer T.R."/>
            <person name="Caufield P.W."/>
            <person name="Cui Y."/>
            <person name="Zhang H."/>
            <person name="O'Toole P.W."/>
        </authorList>
    </citation>
    <scope>NUCLEOTIDE SEQUENCE [LARGE SCALE GENOMIC DNA]</scope>
    <source>
        <strain evidence="3 4">DSM 15814</strain>
    </source>
</reference>
<dbReference type="PANTHER" id="PTHR36113">
    <property type="entry name" value="LYASE, PUTATIVE-RELATED-RELATED"/>
    <property type="match status" value="1"/>
</dbReference>
<accession>A0A0R1R9B3</accession>
<dbReference type="CDD" id="cd08352">
    <property type="entry name" value="VOC_Bs_YwkD_like"/>
    <property type="match status" value="1"/>
</dbReference>
<dbReference type="InterPro" id="IPR018146">
    <property type="entry name" value="Glyoxalase_1_CS"/>
</dbReference>
<comment type="caution">
    <text evidence="3">The sequence shown here is derived from an EMBL/GenBank/DDBJ whole genome shotgun (WGS) entry which is preliminary data.</text>
</comment>
<dbReference type="GO" id="GO:0046872">
    <property type="term" value="F:metal ion binding"/>
    <property type="evidence" value="ECO:0007669"/>
    <property type="project" value="UniProtKB-KW"/>
</dbReference>
<evidence type="ECO:0000259" key="2">
    <source>
        <dbReference type="PROSITE" id="PS51819"/>
    </source>
</evidence>
<evidence type="ECO:0000256" key="1">
    <source>
        <dbReference type="ARBA" id="ARBA00022723"/>
    </source>
</evidence>
<keyword evidence="1" id="KW-0479">Metal-binding</keyword>
<dbReference type="Proteomes" id="UP000051999">
    <property type="component" value="Unassembled WGS sequence"/>
</dbReference>
<dbReference type="GO" id="GO:0004462">
    <property type="term" value="F:lactoylglutathione lyase activity"/>
    <property type="evidence" value="ECO:0007669"/>
    <property type="project" value="InterPro"/>
</dbReference>
<dbReference type="InterPro" id="IPR029068">
    <property type="entry name" value="Glyas_Bleomycin-R_OHBP_Dase"/>
</dbReference>
<dbReference type="PROSITE" id="PS00934">
    <property type="entry name" value="GLYOXALASE_I_1"/>
    <property type="match status" value="1"/>
</dbReference>
<dbReference type="InterPro" id="IPR051332">
    <property type="entry name" value="Fosfomycin_Res_Enzymes"/>
</dbReference>
<protein>
    <recommendedName>
        <fullName evidence="2">VOC domain-containing protein</fullName>
    </recommendedName>
</protein>
<dbReference type="Gene3D" id="3.10.180.10">
    <property type="entry name" value="2,3-Dihydroxybiphenyl 1,2-Dioxygenase, domain 1"/>
    <property type="match status" value="1"/>
</dbReference>
<dbReference type="PANTHER" id="PTHR36113:SF6">
    <property type="entry name" value="FOSFOMYCIN RESISTANCE PROTEIN FOSX"/>
    <property type="match status" value="1"/>
</dbReference>
<dbReference type="AlphaFoldDB" id="A0A0R1R9B3"/>
<dbReference type="RefSeq" id="WP_017261540.1">
    <property type="nucleotide sequence ID" value="NZ_AUAW01000020.1"/>
</dbReference>
<name>A0A0R1R9B3_9LACO</name>
<dbReference type="InterPro" id="IPR037478">
    <property type="entry name" value="YwkD-like_dom"/>
</dbReference>
<evidence type="ECO:0000313" key="4">
    <source>
        <dbReference type="Proteomes" id="UP000051999"/>
    </source>
</evidence>
<proteinExistence type="predicted"/>
<dbReference type="SUPFAM" id="SSF54593">
    <property type="entry name" value="Glyoxalase/Bleomycin resistance protein/Dihydroxybiphenyl dioxygenase"/>
    <property type="match status" value="1"/>
</dbReference>
<dbReference type="InterPro" id="IPR004360">
    <property type="entry name" value="Glyas_Fos-R_dOase_dom"/>
</dbReference>
<dbReference type="PROSITE" id="PS51819">
    <property type="entry name" value="VOC"/>
    <property type="match status" value="1"/>
</dbReference>
<evidence type="ECO:0000313" key="3">
    <source>
        <dbReference type="EMBL" id="KRL53308.1"/>
    </source>
</evidence>
<dbReference type="eggNOG" id="COG0346">
    <property type="taxonomic scope" value="Bacteria"/>
</dbReference>
<dbReference type="STRING" id="1114972.FD35_GL001374"/>
<feature type="domain" description="VOC" evidence="2">
    <location>
        <begin position="5"/>
        <end position="126"/>
    </location>
</feature>
<dbReference type="Pfam" id="PF00903">
    <property type="entry name" value="Glyoxalase"/>
    <property type="match status" value="1"/>
</dbReference>
<dbReference type="EMBL" id="AZFF01000022">
    <property type="protein sequence ID" value="KRL53308.1"/>
    <property type="molecule type" value="Genomic_DNA"/>
</dbReference>
<dbReference type="InterPro" id="IPR037523">
    <property type="entry name" value="VOC_core"/>
</dbReference>
<gene>
    <name evidence="3" type="ORF">FD35_GL001374</name>
</gene>
<sequence>MELSTLHHIAIVVSNYTKAKDFYITKLGFQMVSEYDRPIKHDTVIMLCAGNVQLELFVRPNSPARLTYPEALGLRHIAFMVKDVSQTVIELAELGVKSEPIRHDEFTGKAMTFIHDPDGQPIELHE</sequence>
<organism evidence="3 4">
    <name type="scientific">Furfurilactobacillus rossiae DSM 15814</name>
    <dbReference type="NCBI Taxonomy" id="1114972"/>
    <lineage>
        <taxon>Bacteria</taxon>
        <taxon>Bacillati</taxon>
        <taxon>Bacillota</taxon>
        <taxon>Bacilli</taxon>
        <taxon>Lactobacillales</taxon>
        <taxon>Lactobacillaceae</taxon>
        <taxon>Furfurilactobacillus</taxon>
    </lineage>
</organism>
<dbReference type="OrthoDB" id="9795618at2"/>
<keyword evidence="4" id="KW-1185">Reference proteome</keyword>